<evidence type="ECO:0000313" key="7">
    <source>
        <dbReference type="EMBL" id="MPV90212.1"/>
    </source>
</evidence>
<comment type="similarity">
    <text evidence="2">Belongs to the pterin-4-alpha-carbinolamine dehydratase family.</text>
</comment>
<comment type="caution">
    <text evidence="7">The sequence shown here is derived from an EMBL/GenBank/DDBJ whole genome shotgun (WGS) entry which is preliminary data.</text>
</comment>
<proteinExistence type="inferred from homology"/>
<dbReference type="Pfam" id="PF01329">
    <property type="entry name" value="Pterin_4a"/>
    <property type="match status" value="1"/>
</dbReference>
<dbReference type="Gene3D" id="3.30.1360.20">
    <property type="entry name" value="Transcriptional coactivator/pterin dehydratase"/>
    <property type="match status" value="1"/>
</dbReference>
<dbReference type="AlphaFoldDB" id="A0A7J9V0K4"/>
<dbReference type="OrthoDB" id="15077at2"/>
<evidence type="ECO:0000313" key="8">
    <source>
        <dbReference type="Proteomes" id="UP000429644"/>
    </source>
</evidence>
<dbReference type="Proteomes" id="UP000429644">
    <property type="component" value="Unassembled WGS sequence"/>
</dbReference>
<organism evidence="7 8">
    <name type="scientific">Georgenia ruanii</name>
    <dbReference type="NCBI Taxonomy" id="348442"/>
    <lineage>
        <taxon>Bacteria</taxon>
        <taxon>Bacillati</taxon>
        <taxon>Actinomycetota</taxon>
        <taxon>Actinomycetes</taxon>
        <taxon>Micrococcales</taxon>
        <taxon>Bogoriellaceae</taxon>
        <taxon>Georgenia</taxon>
    </lineage>
</organism>
<accession>A0A7J9V0K4</accession>
<dbReference type="GO" id="GO:0006729">
    <property type="term" value="P:tetrahydrobiopterin biosynthetic process"/>
    <property type="evidence" value="ECO:0007669"/>
    <property type="project" value="InterPro"/>
</dbReference>
<gene>
    <name evidence="7" type="ORF">GB882_16185</name>
</gene>
<evidence type="ECO:0000256" key="2">
    <source>
        <dbReference type="ARBA" id="ARBA00006472"/>
    </source>
</evidence>
<feature type="domain" description="Glyoxalase-like" evidence="6">
    <location>
        <begin position="109"/>
        <end position="245"/>
    </location>
</feature>
<dbReference type="Pfam" id="PF18029">
    <property type="entry name" value="Glyoxalase_6"/>
    <property type="match status" value="1"/>
</dbReference>
<dbReference type="InterPro" id="IPR001533">
    <property type="entry name" value="Pterin_deHydtase"/>
</dbReference>
<keyword evidence="8" id="KW-1185">Reference proteome</keyword>
<dbReference type="InterPro" id="IPR029068">
    <property type="entry name" value="Glyas_Bleomycin-R_OHBP_Dase"/>
</dbReference>
<keyword evidence="5 7" id="KW-0456">Lyase</keyword>
<evidence type="ECO:0000256" key="5">
    <source>
        <dbReference type="ARBA" id="ARBA00023239"/>
    </source>
</evidence>
<evidence type="ECO:0000256" key="3">
    <source>
        <dbReference type="ARBA" id="ARBA00013252"/>
    </source>
</evidence>
<evidence type="ECO:0000256" key="4">
    <source>
        <dbReference type="ARBA" id="ARBA00021735"/>
    </source>
</evidence>
<dbReference type="SUPFAM" id="SSF55248">
    <property type="entry name" value="PCD-like"/>
    <property type="match status" value="1"/>
</dbReference>
<comment type="catalytic activity">
    <reaction evidence="1">
        <text>(4aS,6R)-4a-hydroxy-L-erythro-5,6,7,8-tetrahydrobiopterin = (6R)-L-erythro-6,7-dihydrobiopterin + H2O</text>
        <dbReference type="Rhea" id="RHEA:11920"/>
        <dbReference type="ChEBI" id="CHEBI:15377"/>
        <dbReference type="ChEBI" id="CHEBI:15642"/>
        <dbReference type="ChEBI" id="CHEBI:43120"/>
        <dbReference type="EC" id="4.2.1.96"/>
    </reaction>
</comment>
<dbReference type="PANTHER" id="PTHR12599">
    <property type="entry name" value="PTERIN-4-ALPHA-CARBINOLAMINE DEHYDRATASE"/>
    <property type="match status" value="1"/>
</dbReference>
<dbReference type="GO" id="GO:0008124">
    <property type="term" value="F:4-alpha-hydroxytetrahydrobiopterin dehydratase activity"/>
    <property type="evidence" value="ECO:0007669"/>
    <property type="project" value="UniProtKB-EC"/>
</dbReference>
<dbReference type="RefSeq" id="WP_152233000.1">
    <property type="nucleotide sequence ID" value="NZ_BAAAOT010000025.1"/>
</dbReference>
<dbReference type="EC" id="4.2.1.96" evidence="3"/>
<dbReference type="InterPro" id="IPR036428">
    <property type="entry name" value="PCD_sf"/>
</dbReference>
<dbReference type="CDD" id="cd00488">
    <property type="entry name" value="PCD_DCoH"/>
    <property type="match status" value="1"/>
</dbReference>
<dbReference type="NCBIfam" id="NF002017">
    <property type="entry name" value="PRK00823.1-2"/>
    <property type="match status" value="1"/>
</dbReference>
<sequence length="254" mass="26613">MATVLTAAEVQGREGLGDWRVVAGRLHATFRTGTLARGIELVRRVGEIADELDHHPDLDVRYFRVHVRSVTHDAGGLTERDVRLARRVSAVAAELGLTAEPGRTQQVEVTVGVGEPPAARRFWAAVLGYRPPTVPGAGAGADAPTAVVLADPAGRGPTLRLHQVGRPAAAAGGGRAGVDDAGATGRDDDAEVAVGGVLLDVHVPHDLAPTRLRAALEAGGRLVDDADAPARWVVEDPDGTRVRLCTWQPPPSTR</sequence>
<feature type="non-terminal residue" evidence="7">
    <location>
        <position position="1"/>
    </location>
</feature>
<evidence type="ECO:0000256" key="1">
    <source>
        <dbReference type="ARBA" id="ARBA00001554"/>
    </source>
</evidence>
<evidence type="ECO:0000259" key="6">
    <source>
        <dbReference type="Pfam" id="PF18029"/>
    </source>
</evidence>
<dbReference type="Gene3D" id="3.10.180.10">
    <property type="entry name" value="2,3-Dihydroxybiphenyl 1,2-Dioxygenase, domain 1"/>
    <property type="match status" value="1"/>
</dbReference>
<dbReference type="InterPro" id="IPR041581">
    <property type="entry name" value="Glyoxalase_6"/>
</dbReference>
<dbReference type="SUPFAM" id="SSF54593">
    <property type="entry name" value="Glyoxalase/Bleomycin resistance protein/Dihydroxybiphenyl dioxygenase"/>
    <property type="match status" value="1"/>
</dbReference>
<protein>
    <recommendedName>
        <fullName evidence="4">Putative pterin-4-alpha-carbinolamine dehydratase</fullName>
        <ecNumber evidence="3">4.2.1.96</ecNumber>
    </recommendedName>
</protein>
<dbReference type="PANTHER" id="PTHR12599:SF0">
    <property type="entry name" value="PTERIN-4-ALPHA-CARBINOLAMINE DEHYDRATASE"/>
    <property type="match status" value="1"/>
</dbReference>
<reference evidence="7 8" key="1">
    <citation type="submission" date="2019-10" db="EMBL/GenBank/DDBJ databases">
        <title>Georgenia wutianyii sp. nov. and Georgenia yuyongxinii sp. nov. isolated from plateau pika (Ochotona curzoniae) in the Qinghai-Tibet plateau of China.</title>
        <authorList>
            <person name="Tian Z."/>
        </authorList>
    </citation>
    <scope>NUCLEOTIDE SEQUENCE [LARGE SCALE GENOMIC DNA]</scope>
    <source>
        <strain evidence="7 8">JCM 15130</strain>
    </source>
</reference>
<dbReference type="EMBL" id="WHPD01003485">
    <property type="protein sequence ID" value="MPV90212.1"/>
    <property type="molecule type" value="Genomic_DNA"/>
</dbReference>
<name>A0A7J9V0K4_9MICO</name>